<dbReference type="Pfam" id="PF00643">
    <property type="entry name" value="zf-B_box"/>
    <property type="match status" value="2"/>
</dbReference>
<keyword evidence="1" id="KW-0862">Zinc</keyword>
<evidence type="ECO:0000313" key="5">
    <source>
        <dbReference type="Proteomes" id="UP001186944"/>
    </source>
</evidence>
<evidence type="ECO:0000259" key="3">
    <source>
        <dbReference type="PROSITE" id="PS50119"/>
    </source>
</evidence>
<dbReference type="GO" id="GO:0008270">
    <property type="term" value="F:zinc ion binding"/>
    <property type="evidence" value="ECO:0007669"/>
    <property type="project" value="UniProtKB-KW"/>
</dbReference>
<dbReference type="AlphaFoldDB" id="A0AA88XDS7"/>
<keyword evidence="1" id="KW-0479">Metal-binding</keyword>
<feature type="domain" description="B box-type" evidence="3">
    <location>
        <begin position="64"/>
        <end position="104"/>
    </location>
</feature>
<protein>
    <recommendedName>
        <fullName evidence="3">B box-type domain-containing protein</fullName>
    </recommendedName>
</protein>
<dbReference type="Gene3D" id="3.30.160.60">
    <property type="entry name" value="Classic Zinc Finger"/>
    <property type="match status" value="1"/>
</dbReference>
<dbReference type="InterPro" id="IPR047153">
    <property type="entry name" value="TRIM45/56/19-like"/>
</dbReference>
<evidence type="ECO:0000313" key="4">
    <source>
        <dbReference type="EMBL" id="KAK3083405.1"/>
    </source>
</evidence>
<sequence length="529" mass="60147">MSISENFVHAQSAVPCNACDDDAPGEYYCVECKQTLCPQCEKFHRKFTKGHNIVLRTQIGDIDTTTLTCTDHHNAATFHCEKCNVPVCDRCVIGKHQGHKMVDLTSILDKETKKLQSDVIKMKREVLPKMKKKRDDISTEKENYEKKIQRITDEMEDEKRTLDRIHATRMKNLASIRESKLSTFDFYLKDTDKAIQNVEETMSEYEDAISKKSLPFIINFIRRKKDLPDLGSTVDLPDAPVYVSGDLHYVVKHLGKLQISEPLSITYPLRLNTAKVVSIIKCPVQEYQSMCITKEGEVWLGGSDSRELVMVNIHGEELRRRKIQNRPYALAAMDCGDIIISPRPDDSRSITRLMKDGREQLVFDTSPSWSRGVSVTKDQKILICTEDGRLMRTTCNGTKVKKIYKGSGCDSVEHAVEISNGNIIISDWKNASVVMINMKGKVLSTLTHTAEGQKLGRLHGILVDNMDNIFCAGESKSSVYCIDQNQQIRKLIVLSDVFWKPRCLDVDCDKNLWITQFDGNIHVVKYLSQ</sequence>
<dbReference type="SUPFAM" id="SSF57845">
    <property type="entry name" value="B-box zinc-binding domain"/>
    <property type="match status" value="1"/>
</dbReference>
<dbReference type="PROSITE" id="PS50119">
    <property type="entry name" value="ZF_BBOX"/>
    <property type="match status" value="2"/>
</dbReference>
<keyword evidence="2" id="KW-0175">Coiled coil</keyword>
<feature type="domain" description="B box-type" evidence="3">
    <location>
        <begin position="11"/>
        <end position="56"/>
    </location>
</feature>
<name>A0AA88XDS7_PINIB</name>
<dbReference type="PANTHER" id="PTHR25462:SF296">
    <property type="entry name" value="MEIOTIC P26, ISOFORM F"/>
    <property type="match status" value="1"/>
</dbReference>
<evidence type="ECO:0000256" key="1">
    <source>
        <dbReference type="PROSITE-ProRule" id="PRU00024"/>
    </source>
</evidence>
<proteinExistence type="predicted"/>
<reference evidence="4" key="1">
    <citation type="submission" date="2019-08" db="EMBL/GenBank/DDBJ databases">
        <title>The improved chromosome-level genome for the pearl oyster Pinctada fucata martensii using PacBio sequencing and Hi-C.</title>
        <authorList>
            <person name="Zheng Z."/>
        </authorList>
    </citation>
    <scope>NUCLEOTIDE SEQUENCE</scope>
    <source>
        <strain evidence="4">ZZ-2019</strain>
        <tissue evidence="4">Adductor muscle</tissue>
    </source>
</reference>
<dbReference type="PANTHER" id="PTHR25462">
    <property type="entry name" value="BONUS, ISOFORM C-RELATED"/>
    <property type="match status" value="1"/>
</dbReference>
<feature type="coiled-coil region" evidence="2">
    <location>
        <begin position="127"/>
        <end position="208"/>
    </location>
</feature>
<keyword evidence="5" id="KW-1185">Reference proteome</keyword>
<gene>
    <name evidence="4" type="ORF">FSP39_021784</name>
</gene>
<comment type="caution">
    <text evidence="4">The sequence shown here is derived from an EMBL/GenBank/DDBJ whole genome shotgun (WGS) entry which is preliminary data.</text>
</comment>
<keyword evidence="1" id="KW-0863">Zinc-finger</keyword>
<dbReference type="Proteomes" id="UP001186944">
    <property type="component" value="Unassembled WGS sequence"/>
</dbReference>
<dbReference type="InterPro" id="IPR000315">
    <property type="entry name" value="Znf_B-box"/>
</dbReference>
<dbReference type="SMART" id="SM00336">
    <property type="entry name" value="BBOX"/>
    <property type="match status" value="2"/>
</dbReference>
<organism evidence="4 5">
    <name type="scientific">Pinctada imbricata</name>
    <name type="common">Atlantic pearl-oyster</name>
    <name type="synonym">Pinctada martensii</name>
    <dbReference type="NCBI Taxonomy" id="66713"/>
    <lineage>
        <taxon>Eukaryota</taxon>
        <taxon>Metazoa</taxon>
        <taxon>Spiralia</taxon>
        <taxon>Lophotrochozoa</taxon>
        <taxon>Mollusca</taxon>
        <taxon>Bivalvia</taxon>
        <taxon>Autobranchia</taxon>
        <taxon>Pteriomorphia</taxon>
        <taxon>Pterioida</taxon>
        <taxon>Pterioidea</taxon>
        <taxon>Pteriidae</taxon>
        <taxon>Pinctada</taxon>
    </lineage>
</organism>
<accession>A0AA88XDS7</accession>
<dbReference type="EMBL" id="VSWD01000014">
    <property type="protein sequence ID" value="KAK3083405.1"/>
    <property type="molecule type" value="Genomic_DNA"/>
</dbReference>
<dbReference type="SUPFAM" id="SSF101898">
    <property type="entry name" value="NHL repeat"/>
    <property type="match status" value="1"/>
</dbReference>
<dbReference type="InterPro" id="IPR011042">
    <property type="entry name" value="6-blade_b-propeller_TolB-like"/>
</dbReference>
<evidence type="ECO:0000256" key="2">
    <source>
        <dbReference type="SAM" id="Coils"/>
    </source>
</evidence>
<dbReference type="Gene3D" id="2.120.10.30">
    <property type="entry name" value="TolB, C-terminal domain"/>
    <property type="match status" value="1"/>
</dbReference>